<dbReference type="Pfam" id="PF01336">
    <property type="entry name" value="tRNA_anti-codon"/>
    <property type="match status" value="1"/>
</dbReference>
<dbReference type="InterPro" id="IPR012340">
    <property type="entry name" value="NA-bd_OB-fold"/>
</dbReference>
<dbReference type="InterPro" id="IPR029460">
    <property type="entry name" value="DNAPol_HHH"/>
</dbReference>
<dbReference type="GO" id="GO:0005737">
    <property type="term" value="C:cytoplasm"/>
    <property type="evidence" value="ECO:0007669"/>
    <property type="project" value="UniProtKB-SubCell"/>
</dbReference>
<dbReference type="InterPro" id="IPR003141">
    <property type="entry name" value="Pol/His_phosphatase_N"/>
</dbReference>
<dbReference type="GO" id="GO:0003887">
    <property type="term" value="F:DNA-directed DNA polymerase activity"/>
    <property type="evidence" value="ECO:0007669"/>
    <property type="project" value="UniProtKB-KW"/>
</dbReference>
<dbReference type="GO" id="GO:0003676">
    <property type="term" value="F:nucleic acid binding"/>
    <property type="evidence" value="ECO:0007669"/>
    <property type="project" value="InterPro"/>
</dbReference>
<dbReference type="Gene3D" id="1.10.150.870">
    <property type="match status" value="1"/>
</dbReference>
<dbReference type="EC" id="2.7.7.7" evidence="2"/>
<comment type="catalytic activity">
    <reaction evidence="8">
        <text>DNA(n) + a 2'-deoxyribonucleoside 5'-triphosphate = DNA(n+1) + diphosphate</text>
        <dbReference type="Rhea" id="RHEA:22508"/>
        <dbReference type="Rhea" id="RHEA-COMP:17339"/>
        <dbReference type="Rhea" id="RHEA-COMP:17340"/>
        <dbReference type="ChEBI" id="CHEBI:33019"/>
        <dbReference type="ChEBI" id="CHEBI:61560"/>
        <dbReference type="ChEBI" id="CHEBI:173112"/>
        <dbReference type="EC" id="2.7.7.7"/>
    </reaction>
</comment>
<dbReference type="InterPro" id="IPR016195">
    <property type="entry name" value="Pol/histidinol_Pase-like"/>
</dbReference>
<evidence type="ECO:0000256" key="5">
    <source>
        <dbReference type="ARBA" id="ARBA00022695"/>
    </source>
</evidence>
<dbReference type="InterPro" id="IPR011708">
    <property type="entry name" value="DNA_pol3_alpha_NTPase_dom"/>
</dbReference>
<evidence type="ECO:0000256" key="4">
    <source>
        <dbReference type="ARBA" id="ARBA00022679"/>
    </source>
</evidence>
<sequence>MLLRQVCDTSVAMAEFVHLHVHSQYSLLEGAIRIKDLCHRTNELGMKAVALTDHHNMHGAIDFYKRAKELGLKAILGCELGFTFPMDRKLNPRAGDKNPAYHLVLLARNREGYKNLIALVSEAWLEAGPGQTPRSSLEKLSARSKGLVVLSGCLGGWIPQAIMQFSPETGLALLGQLRDACEPGSLFVELQDHGLFEQPIVNKILYEHARTLGLPVVATNDAHYLRREDAIAYKLLGCIASGMTLREAERHDHGSTEMFLKSPEEMAQRFAEIPEALSNTLAVAEMCDGVDPTAKPMLPKFRDADGRVVDNVDEYFARLAREGLERRFEKFRKLGVKFDEGKYRERLEEEIAVICKMGFPGYFLIVQDFINWAKRNGVPVGPGRGSGAGSLVAYALGITDLDPIPYNLLFERFLNPERVSMPDFDVDFCMLKRQQVIDYVRRKYGETSVGQIATFQMLKSKSVVRDVGRALGMPHAEVDAIAKLVPDPVQGKSVSLAEAIAQEPRLKALYDEGGPARELLDLAQKLENLTRHAGMHAAGIVISEGPLWETVPIFVGKGERTDEQGNPIPQIVTQYAKDEVESAGLVKFDFLGLTTLTVIDTAVSLINKRPDRTEPFDLSEVSLDDKATYELLQSGETTGVFQLESSGMQKLFKELKPDRFEDIVAAVALYRPGPLGTGMVEDFVARKNGRAKVEYPHPDLEDILQDTYGVITYQEQVMMIARKMAGYSLGGADLLRRAMGKKKPEEMAKQKSIFIEGAKKNGYDEETAARIFDLLEYFAGYGFNKSHSAAYALITYQTAYLKAHYPVEFMCATLTSDLGKIDKLVGTITEARAMGIAVLPPDVNESDRQFTVVYEPKPVPIPKKIRYAVERDPYRPRIRIGLGGIKGVGDAAVEAILEARTHGPFKDLFDFCARVDIRRVNKAVLEALIQAGAFDQTLERTGASRAQAVAAIDQALERGRGAAKERASGQMGLFGTGEILRPAAGYPAVENWDSAEQLRRERASLGYYLSGHPLDRYANEIGRVATVTTAGLGELRDGSEVTVAGVVENYRERTIKSGGRMAFFELEDRHGRVEVIVHGKTYARLDSSLNRDTKQTLANTLFREGEAVLVKGKLQIERRRDEGDEDETTEERPECKIVLNEVTSLAEALKARAKALRLELSPPMVNDTRLQALRTALAEHPGKCPVQAVLRIPEEGEVTIVLPDTLRVDPSETLLARLERIFGERVAELR</sequence>
<evidence type="ECO:0000256" key="8">
    <source>
        <dbReference type="ARBA" id="ARBA00049244"/>
    </source>
</evidence>
<evidence type="ECO:0000256" key="6">
    <source>
        <dbReference type="ARBA" id="ARBA00022705"/>
    </source>
</evidence>
<feature type="domain" description="Polymerase/histidinol phosphatase N-terminal" evidence="9">
    <location>
        <begin position="17"/>
        <end position="84"/>
    </location>
</feature>
<dbReference type="CDD" id="cd04485">
    <property type="entry name" value="DnaE_OBF"/>
    <property type="match status" value="1"/>
</dbReference>
<evidence type="ECO:0000256" key="2">
    <source>
        <dbReference type="ARBA" id="ARBA00012417"/>
    </source>
</evidence>
<comment type="subcellular location">
    <subcellularLocation>
        <location evidence="1">Cytoplasm</location>
    </subcellularLocation>
</comment>
<dbReference type="Gene3D" id="2.40.50.140">
    <property type="entry name" value="Nucleic acid-binding proteins"/>
    <property type="match status" value="1"/>
</dbReference>
<name>H5SJF2_9DELT</name>
<dbReference type="Gene3D" id="3.20.20.140">
    <property type="entry name" value="Metal-dependent hydrolases"/>
    <property type="match status" value="1"/>
</dbReference>
<dbReference type="EMBL" id="AP011742">
    <property type="protein sequence ID" value="BAL56288.1"/>
    <property type="molecule type" value="Genomic_DNA"/>
</dbReference>
<dbReference type="NCBIfam" id="TIGR00594">
    <property type="entry name" value="polc"/>
    <property type="match status" value="1"/>
</dbReference>
<dbReference type="GO" id="GO:0008408">
    <property type="term" value="F:3'-5' exonuclease activity"/>
    <property type="evidence" value="ECO:0007669"/>
    <property type="project" value="InterPro"/>
</dbReference>
<organism evidence="10">
    <name type="scientific">uncultured delta proteobacterium</name>
    <dbReference type="NCBI Taxonomy" id="34034"/>
    <lineage>
        <taxon>Bacteria</taxon>
        <taxon>Deltaproteobacteria</taxon>
        <taxon>environmental samples</taxon>
    </lineage>
</organism>
<dbReference type="Gene3D" id="1.10.10.1600">
    <property type="entry name" value="Bacterial DNA polymerase III alpha subunit, thumb domain"/>
    <property type="match status" value="1"/>
</dbReference>
<dbReference type="PANTHER" id="PTHR32294">
    <property type="entry name" value="DNA POLYMERASE III SUBUNIT ALPHA"/>
    <property type="match status" value="1"/>
</dbReference>
<dbReference type="SUPFAM" id="SSF89550">
    <property type="entry name" value="PHP domain-like"/>
    <property type="match status" value="1"/>
</dbReference>
<dbReference type="SMART" id="SM00481">
    <property type="entry name" value="POLIIIAc"/>
    <property type="match status" value="1"/>
</dbReference>
<keyword evidence="7" id="KW-0239">DNA-directed DNA polymerase</keyword>
<protein>
    <recommendedName>
        <fullName evidence="3">DNA polymerase III subunit alpha</fullName>
        <ecNumber evidence="2">2.7.7.7</ecNumber>
    </recommendedName>
</protein>
<evidence type="ECO:0000259" key="9">
    <source>
        <dbReference type="SMART" id="SM00481"/>
    </source>
</evidence>
<keyword evidence="6" id="KW-0235">DNA replication</keyword>
<dbReference type="GO" id="GO:0006260">
    <property type="term" value="P:DNA replication"/>
    <property type="evidence" value="ECO:0007669"/>
    <property type="project" value="UniProtKB-KW"/>
</dbReference>
<dbReference type="Pfam" id="PF02811">
    <property type="entry name" value="PHP"/>
    <property type="match status" value="1"/>
</dbReference>
<evidence type="ECO:0000256" key="3">
    <source>
        <dbReference type="ARBA" id="ARBA00019114"/>
    </source>
</evidence>
<dbReference type="NCBIfam" id="NF004226">
    <property type="entry name" value="PRK05673.1"/>
    <property type="match status" value="1"/>
</dbReference>
<keyword evidence="5" id="KW-0548">Nucleotidyltransferase</keyword>
<dbReference type="InterPro" id="IPR041931">
    <property type="entry name" value="DNA_pol3_alpha_thumb_dom"/>
</dbReference>
<dbReference type="InterPro" id="IPR004013">
    <property type="entry name" value="PHP_dom"/>
</dbReference>
<keyword evidence="4" id="KW-0808">Transferase</keyword>
<dbReference type="Pfam" id="PF07733">
    <property type="entry name" value="DNA_pol3_alpha"/>
    <property type="match status" value="1"/>
</dbReference>
<evidence type="ECO:0000256" key="7">
    <source>
        <dbReference type="ARBA" id="ARBA00022932"/>
    </source>
</evidence>
<dbReference type="InterPro" id="IPR004805">
    <property type="entry name" value="DnaE2/DnaE/PolC"/>
</dbReference>
<evidence type="ECO:0000256" key="1">
    <source>
        <dbReference type="ARBA" id="ARBA00004496"/>
    </source>
</evidence>
<gene>
    <name evidence="10" type="ORF">HGMM_F36A01C23</name>
</gene>
<dbReference type="Pfam" id="PF17657">
    <property type="entry name" value="DNA_pol3_finger"/>
    <property type="match status" value="1"/>
</dbReference>
<dbReference type="PANTHER" id="PTHR32294:SF0">
    <property type="entry name" value="DNA POLYMERASE III SUBUNIT ALPHA"/>
    <property type="match status" value="1"/>
</dbReference>
<accession>H5SJF2</accession>
<dbReference type="InterPro" id="IPR004365">
    <property type="entry name" value="NA-bd_OB_tRNA"/>
</dbReference>
<dbReference type="SUPFAM" id="SSF160975">
    <property type="entry name" value="AF1531-like"/>
    <property type="match status" value="1"/>
</dbReference>
<proteinExistence type="predicted"/>
<evidence type="ECO:0000313" key="10">
    <source>
        <dbReference type="EMBL" id="BAL56288.1"/>
    </source>
</evidence>
<reference evidence="10" key="1">
    <citation type="journal article" date="2005" name="Environ. Microbiol.">
        <title>Genetic and functional properties of uncultivated thermophilic crenarchaeotes from a subsurface gold mine as revealed by analysis of genome fragments.</title>
        <authorList>
            <person name="Nunoura T."/>
            <person name="Hirayama H."/>
            <person name="Takami H."/>
            <person name="Oida H."/>
            <person name="Nishi S."/>
            <person name="Shimamura S."/>
            <person name="Suzuki Y."/>
            <person name="Inagaki F."/>
            <person name="Takai K."/>
            <person name="Nealson K.H."/>
            <person name="Horikoshi K."/>
        </authorList>
    </citation>
    <scope>NUCLEOTIDE SEQUENCE</scope>
</reference>
<dbReference type="AlphaFoldDB" id="H5SJF2"/>
<reference evidence="10" key="2">
    <citation type="journal article" date="2012" name="PLoS ONE">
        <title>A Deeply Branching Thermophilic Bacterium with an Ancient Acetyl-CoA Pathway Dominates a Subsurface Ecosystem.</title>
        <authorList>
            <person name="Takami H."/>
            <person name="Noguchi H."/>
            <person name="Takaki Y."/>
            <person name="Uchiyama I."/>
            <person name="Toyoda A."/>
            <person name="Nishi S."/>
            <person name="Chee G.-J."/>
            <person name="Arai W."/>
            <person name="Nunoura T."/>
            <person name="Itoh T."/>
            <person name="Hattori M."/>
            <person name="Takai K."/>
        </authorList>
    </citation>
    <scope>NUCLEOTIDE SEQUENCE</scope>
</reference>
<dbReference type="Pfam" id="PF14579">
    <property type="entry name" value="HHH_6"/>
    <property type="match status" value="1"/>
</dbReference>
<dbReference type="CDD" id="cd12113">
    <property type="entry name" value="PHP_PolIIIA_DnaE3"/>
    <property type="match status" value="1"/>
</dbReference>
<dbReference type="InterPro" id="IPR040982">
    <property type="entry name" value="DNA_pol3_finger"/>
</dbReference>